<feature type="transmembrane region" description="Helical" evidence="1">
    <location>
        <begin position="39"/>
        <end position="57"/>
    </location>
</feature>
<reference evidence="2" key="1">
    <citation type="submission" date="2020-04" db="EMBL/GenBank/DDBJ databases">
        <title>Deep metagenomics examines the oral microbiome during advanced dental caries in children, revealing novel taxa and co-occurrences with host molecules.</title>
        <authorList>
            <person name="Baker J.L."/>
            <person name="Morton J.T."/>
            <person name="Dinis M."/>
            <person name="Alvarez R."/>
            <person name="Tran N.C."/>
            <person name="Knight R."/>
            <person name="Edlund A."/>
        </authorList>
    </citation>
    <scope>NUCLEOTIDE SEQUENCE</scope>
    <source>
        <strain evidence="2">JCVI_38_bin.5</strain>
    </source>
</reference>
<dbReference type="EMBL" id="JABZGW010000190">
    <property type="protein sequence ID" value="MBF4807985.1"/>
    <property type="molecule type" value="Genomic_DNA"/>
</dbReference>
<organism evidence="2 3">
    <name type="scientific">Lancefieldella rimae</name>
    <dbReference type="NCBI Taxonomy" id="1383"/>
    <lineage>
        <taxon>Bacteria</taxon>
        <taxon>Bacillati</taxon>
        <taxon>Actinomycetota</taxon>
        <taxon>Coriobacteriia</taxon>
        <taxon>Coriobacteriales</taxon>
        <taxon>Atopobiaceae</taxon>
        <taxon>Lancefieldella</taxon>
    </lineage>
</organism>
<protein>
    <submittedName>
        <fullName evidence="2">Pr6Pr family membrane protein</fullName>
    </submittedName>
</protein>
<evidence type="ECO:0000313" key="2">
    <source>
        <dbReference type="EMBL" id="MBF4807985.1"/>
    </source>
</evidence>
<dbReference type="Proteomes" id="UP000698335">
    <property type="component" value="Unassembled WGS sequence"/>
</dbReference>
<feature type="transmembrane region" description="Helical" evidence="1">
    <location>
        <begin position="12"/>
        <end position="33"/>
    </location>
</feature>
<evidence type="ECO:0000256" key="1">
    <source>
        <dbReference type="SAM" id="Phobius"/>
    </source>
</evidence>
<gene>
    <name evidence="2" type="ORF">HXK26_04755</name>
</gene>
<dbReference type="AlphaFoldDB" id="A0A930VXL0"/>
<comment type="caution">
    <text evidence="2">The sequence shown here is derived from an EMBL/GenBank/DDBJ whole genome shotgun (WGS) entry which is preliminary data.</text>
</comment>
<keyword evidence="1" id="KW-0812">Transmembrane</keyword>
<dbReference type="InterPro" id="IPR049713">
    <property type="entry name" value="Pr6Pr-like"/>
</dbReference>
<evidence type="ECO:0000313" key="3">
    <source>
        <dbReference type="Proteomes" id="UP000698335"/>
    </source>
</evidence>
<accession>A0A930VXL0</accession>
<feature type="transmembrane region" description="Helical" evidence="1">
    <location>
        <begin position="112"/>
        <end position="129"/>
    </location>
</feature>
<name>A0A930VXL0_9ACTN</name>
<keyword evidence="1" id="KW-1133">Transmembrane helix</keyword>
<keyword evidence="1" id="KW-0472">Membrane</keyword>
<feature type="transmembrane region" description="Helical" evidence="1">
    <location>
        <begin position="77"/>
        <end position="96"/>
    </location>
</feature>
<dbReference type="NCBIfam" id="NF038065">
    <property type="entry name" value="Pr6Pr"/>
    <property type="match status" value="1"/>
</dbReference>
<feature type="transmembrane region" description="Helical" evidence="1">
    <location>
        <begin position="185"/>
        <end position="207"/>
    </location>
</feature>
<proteinExistence type="predicted"/>
<sequence>MLIKSRGASCVFKLFIAIVGTMALVNSIGLFKLTFHGNFFLYFTNISNLATVLYYWCNIVQIHKNRELGQKPWFPKLKHTLMLGITVTGLVAYFLLDHGGVFKNGVFNPNNFVLHDLIPLCSVLDWLIFDEKPTMKIQEPLLWPLYPLAYFAYITILVSLCGVRVQETTRWPYGFMDFDKFGIPTVLTTIGVLLVIFIIIGYMYVFIDRVCGKKISGQGEKIS</sequence>
<feature type="transmembrane region" description="Helical" evidence="1">
    <location>
        <begin position="141"/>
        <end position="165"/>
    </location>
</feature>